<protein>
    <submittedName>
        <fullName evidence="1">Uncharacterized protein</fullName>
    </submittedName>
</protein>
<proteinExistence type="predicted"/>
<gene>
    <name evidence="1" type="ORF">S01H4_44393</name>
</gene>
<comment type="caution">
    <text evidence="1">The sequence shown here is derived from an EMBL/GenBank/DDBJ whole genome shotgun (WGS) entry which is preliminary data.</text>
</comment>
<feature type="non-terminal residue" evidence="1">
    <location>
        <position position="32"/>
    </location>
</feature>
<organism evidence="1">
    <name type="scientific">marine sediment metagenome</name>
    <dbReference type="NCBI Taxonomy" id="412755"/>
    <lineage>
        <taxon>unclassified sequences</taxon>
        <taxon>metagenomes</taxon>
        <taxon>ecological metagenomes</taxon>
    </lineage>
</organism>
<evidence type="ECO:0000313" key="1">
    <source>
        <dbReference type="EMBL" id="GAG91250.1"/>
    </source>
</evidence>
<reference evidence="1" key="1">
    <citation type="journal article" date="2014" name="Front. Microbiol.">
        <title>High frequency of phylogenetically diverse reductive dehalogenase-homologous genes in deep subseafloor sedimentary metagenomes.</title>
        <authorList>
            <person name="Kawai M."/>
            <person name="Futagami T."/>
            <person name="Toyoda A."/>
            <person name="Takaki Y."/>
            <person name="Nishi S."/>
            <person name="Hori S."/>
            <person name="Arai W."/>
            <person name="Tsubouchi T."/>
            <person name="Morono Y."/>
            <person name="Uchiyama I."/>
            <person name="Ito T."/>
            <person name="Fujiyama A."/>
            <person name="Inagaki F."/>
            <person name="Takami H."/>
        </authorList>
    </citation>
    <scope>NUCLEOTIDE SEQUENCE</scope>
    <source>
        <strain evidence="1">Expedition CK06-06</strain>
    </source>
</reference>
<name>X1B810_9ZZZZ</name>
<sequence length="32" mass="3515">MAYAPKDDHGLTEMQRAFVSAYAINPETCGKV</sequence>
<accession>X1B810</accession>
<dbReference type="EMBL" id="BART01024611">
    <property type="protein sequence ID" value="GAG91250.1"/>
    <property type="molecule type" value="Genomic_DNA"/>
</dbReference>
<dbReference type="AlphaFoldDB" id="X1B810"/>